<organism evidence="2 3">
    <name type="scientific">Caldimonas brevitalea</name>
    <dbReference type="NCBI Taxonomy" id="413882"/>
    <lineage>
        <taxon>Bacteria</taxon>
        <taxon>Pseudomonadati</taxon>
        <taxon>Pseudomonadota</taxon>
        <taxon>Betaproteobacteria</taxon>
        <taxon>Burkholderiales</taxon>
        <taxon>Sphaerotilaceae</taxon>
        <taxon>Caldimonas</taxon>
    </lineage>
</organism>
<dbReference type="Proteomes" id="UP000035352">
    <property type="component" value="Chromosome"/>
</dbReference>
<dbReference type="InterPro" id="IPR044922">
    <property type="entry name" value="DUF2063_N_sf"/>
</dbReference>
<dbReference type="InterPro" id="IPR018640">
    <property type="entry name" value="DUF2063"/>
</dbReference>
<dbReference type="RefSeq" id="WP_047195630.1">
    <property type="nucleotide sequence ID" value="NZ_CP011371.1"/>
</dbReference>
<evidence type="ECO:0000313" key="2">
    <source>
        <dbReference type="EMBL" id="AKJ30206.1"/>
    </source>
</evidence>
<name>A0A0G3BS24_9BURK</name>
<dbReference type="Gene3D" id="1.10.150.690">
    <property type="entry name" value="DUF2063"/>
    <property type="match status" value="1"/>
</dbReference>
<dbReference type="EMBL" id="CP011371">
    <property type="protein sequence ID" value="AKJ30206.1"/>
    <property type="molecule type" value="Genomic_DNA"/>
</dbReference>
<feature type="domain" description="Putative DNA-binding" evidence="1">
    <location>
        <begin position="10"/>
        <end position="102"/>
    </location>
</feature>
<protein>
    <submittedName>
        <fullName evidence="2">Glutamate synthase [NADPH] large chain</fullName>
    </submittedName>
</protein>
<dbReference type="Pfam" id="PF09836">
    <property type="entry name" value="DUF2063"/>
    <property type="match status" value="1"/>
</dbReference>
<reference evidence="2 3" key="1">
    <citation type="submission" date="2015-05" db="EMBL/GenBank/DDBJ databases">
        <authorList>
            <person name="Tang B."/>
            <person name="Yu Y."/>
        </authorList>
    </citation>
    <scope>NUCLEOTIDE SEQUENCE [LARGE SCALE GENOMIC DNA]</scope>
    <source>
        <strain evidence="2 3">DSM 7029</strain>
    </source>
</reference>
<keyword evidence="3" id="KW-1185">Reference proteome</keyword>
<accession>A0A0G3BS24</accession>
<evidence type="ECO:0000313" key="3">
    <source>
        <dbReference type="Proteomes" id="UP000035352"/>
    </source>
</evidence>
<dbReference type="PATRIC" id="fig|413882.6.peg.3672"/>
<dbReference type="KEGG" id="pbh:AAW51_3515"/>
<gene>
    <name evidence="2" type="ORF">AAW51_3515</name>
</gene>
<dbReference type="STRING" id="413882.AAW51_3515"/>
<proteinExistence type="predicted"/>
<dbReference type="AlphaFoldDB" id="A0A0G3BS24"/>
<dbReference type="OrthoDB" id="4146344at2"/>
<evidence type="ECO:0000259" key="1">
    <source>
        <dbReference type="Pfam" id="PF09836"/>
    </source>
</evidence>
<sequence length="277" mass="29471">MTSTLSLSAFQDAFAAALAREDVAATIGLPDVVAALVAQPAFAVYRNTVRRGAIDAVQASYPALLPLVGEEWLRAAAALYVQQQPPTEPSLLRYGRGFADFLDRFEPVTAEMPYLGDVARIDVLWSDCHLAADAPVLEASALAACPGTQLLDCRLKLHPAARWRWFADVPAYTLWRRHRFEADHSAGDELDWQGEGVLLTRPEGAVQSLPLDAAGCAFLTACADGAPLACAAADALEADPGWNLPASLSAWLAAGAFCALERRAGAVVSTTLLEIPT</sequence>